<evidence type="ECO:0000313" key="3">
    <source>
        <dbReference type="EnsemblProtists" id="HpaP806208"/>
    </source>
</evidence>
<dbReference type="VEuPathDB" id="FungiDB:HpaG806208"/>
<dbReference type="HOGENOM" id="CLU_082572_0_0_1"/>
<protein>
    <recommendedName>
        <fullName evidence="2">Menorin-like domain-containing protein</fullName>
    </recommendedName>
</protein>
<name>M4BII2_HYAAE</name>
<proteinExistence type="inferred from homology"/>
<dbReference type="PANTHER" id="PTHR21184:SF6">
    <property type="entry name" value="CONSERVED PLASMA MEMBRANE PROTEIN"/>
    <property type="match status" value="1"/>
</dbReference>
<sequence length="294" mass="33707">MIPLHYRWGHAINSRASLATVQEEIQRAGKQQFATPNFVNAIEADIIWDKEQQTPVMGHPPATNGDLTFVDFLQTMLDIAGRFQRSMTSHDDMPFIVKCDFKSQQAFKASLDLLATFIAQYPFTRSVFINADILPGPESLGDVAFDAATFLKHFDDLGAIDNGKHRHKLVLSVGWTTVNGKDQDVYNNGYSHDMVDAMLRQLQPYGDRFVVTFPLRATSVRYSWPSLCQLLEQPNYGFTLWWALTQMSDDDLEWMYKTLELDIHEEEPTATRQSYAGRTFYDIKGFSRFLARRK</sequence>
<accession>M4BII2</accession>
<dbReference type="EMBL" id="JH598294">
    <property type="status" value="NOT_ANNOTATED_CDS"/>
    <property type="molecule type" value="Genomic_DNA"/>
</dbReference>
<reference evidence="3" key="2">
    <citation type="submission" date="2015-06" db="UniProtKB">
        <authorList>
            <consortium name="EnsemblProtists"/>
        </authorList>
    </citation>
    <scope>IDENTIFICATION</scope>
    <source>
        <strain evidence="3">Emoy2</strain>
    </source>
</reference>
<dbReference type="PANTHER" id="PTHR21184">
    <property type="entry name" value="MENORIN (DENDRITIC BRANCHING PROTEIN)"/>
    <property type="match status" value="1"/>
</dbReference>
<dbReference type="InterPro" id="IPR019356">
    <property type="entry name" value="Menorin_dom"/>
</dbReference>
<evidence type="ECO:0000313" key="4">
    <source>
        <dbReference type="Proteomes" id="UP000011713"/>
    </source>
</evidence>
<evidence type="ECO:0000256" key="1">
    <source>
        <dbReference type="ARBA" id="ARBA00044953"/>
    </source>
</evidence>
<organism evidence="3 4">
    <name type="scientific">Hyaloperonospora arabidopsidis (strain Emoy2)</name>
    <name type="common">Downy mildew agent</name>
    <name type="synonym">Peronospora arabidopsidis</name>
    <dbReference type="NCBI Taxonomy" id="559515"/>
    <lineage>
        <taxon>Eukaryota</taxon>
        <taxon>Sar</taxon>
        <taxon>Stramenopiles</taxon>
        <taxon>Oomycota</taxon>
        <taxon>Peronosporomycetes</taxon>
        <taxon>Peronosporales</taxon>
        <taxon>Peronosporaceae</taxon>
        <taxon>Hyaloperonospora</taxon>
    </lineage>
</organism>
<dbReference type="Proteomes" id="UP000011713">
    <property type="component" value="Unassembled WGS sequence"/>
</dbReference>
<evidence type="ECO:0000259" key="2">
    <source>
        <dbReference type="Pfam" id="PF10223"/>
    </source>
</evidence>
<dbReference type="OMA" id="GFTLWWA"/>
<dbReference type="EnsemblProtists" id="HpaT806208">
    <property type="protein sequence ID" value="HpaP806208"/>
    <property type="gene ID" value="HpaG806208"/>
</dbReference>
<dbReference type="AlphaFoldDB" id="M4BII2"/>
<dbReference type="GO" id="GO:0005615">
    <property type="term" value="C:extracellular space"/>
    <property type="evidence" value="ECO:0007669"/>
    <property type="project" value="TreeGrafter"/>
</dbReference>
<dbReference type="eggNOG" id="KOG3748">
    <property type="taxonomic scope" value="Eukaryota"/>
</dbReference>
<keyword evidence="4" id="KW-1185">Reference proteome</keyword>
<dbReference type="InParanoid" id="M4BII2"/>
<dbReference type="Pfam" id="PF10223">
    <property type="entry name" value="Menorin_N"/>
    <property type="match status" value="1"/>
</dbReference>
<comment type="similarity">
    <text evidence="1">Belongs to the menorin family.</text>
</comment>
<feature type="domain" description="Menorin-like" evidence="2">
    <location>
        <begin position="7"/>
        <end position="245"/>
    </location>
</feature>
<reference evidence="4" key="1">
    <citation type="journal article" date="2010" name="Science">
        <title>Signatures of adaptation to obligate biotrophy in the Hyaloperonospora arabidopsidis genome.</title>
        <authorList>
            <person name="Baxter L."/>
            <person name="Tripathy S."/>
            <person name="Ishaque N."/>
            <person name="Boot N."/>
            <person name="Cabral A."/>
            <person name="Kemen E."/>
            <person name="Thines M."/>
            <person name="Ah-Fong A."/>
            <person name="Anderson R."/>
            <person name="Badejoko W."/>
            <person name="Bittner-Eddy P."/>
            <person name="Boore J.L."/>
            <person name="Chibucos M.C."/>
            <person name="Coates M."/>
            <person name="Dehal P."/>
            <person name="Delehaunty K."/>
            <person name="Dong S."/>
            <person name="Downton P."/>
            <person name="Dumas B."/>
            <person name="Fabro G."/>
            <person name="Fronick C."/>
            <person name="Fuerstenberg S.I."/>
            <person name="Fulton L."/>
            <person name="Gaulin E."/>
            <person name="Govers F."/>
            <person name="Hughes L."/>
            <person name="Humphray S."/>
            <person name="Jiang R.H."/>
            <person name="Judelson H."/>
            <person name="Kamoun S."/>
            <person name="Kyung K."/>
            <person name="Meijer H."/>
            <person name="Minx P."/>
            <person name="Morris P."/>
            <person name="Nelson J."/>
            <person name="Phuntumart V."/>
            <person name="Qutob D."/>
            <person name="Rehmany A."/>
            <person name="Rougon-Cardoso A."/>
            <person name="Ryden P."/>
            <person name="Torto-Alalibo T."/>
            <person name="Studholme D."/>
            <person name="Wang Y."/>
            <person name="Win J."/>
            <person name="Wood J."/>
            <person name="Clifton S.W."/>
            <person name="Rogers J."/>
            <person name="Van den Ackerveken G."/>
            <person name="Jones J.D."/>
            <person name="McDowell J.M."/>
            <person name="Beynon J."/>
            <person name="Tyler B.M."/>
        </authorList>
    </citation>
    <scope>NUCLEOTIDE SEQUENCE [LARGE SCALE GENOMIC DNA]</scope>
    <source>
        <strain evidence="4">Emoy2</strain>
    </source>
</reference>